<dbReference type="RefSeq" id="WP_015401611.1">
    <property type="nucleotide sequence ID" value="NC_020302.1"/>
</dbReference>
<dbReference type="Proteomes" id="UP000011723">
    <property type="component" value="Chromosome"/>
</dbReference>
<proteinExistence type="predicted"/>
<keyword evidence="1" id="KW-0812">Transmembrane</keyword>
<dbReference type="AlphaFoldDB" id="M1P091"/>
<keyword evidence="1" id="KW-1133">Transmembrane helix</keyword>
<protein>
    <submittedName>
        <fullName evidence="2">Uncharacterized protein</fullName>
    </submittedName>
</protein>
<dbReference type="KEGG" id="chn:A605_10975"/>
<dbReference type="eggNOG" id="ENOG5031BNE">
    <property type="taxonomic scope" value="Bacteria"/>
</dbReference>
<dbReference type="STRING" id="1121362.A605_10975"/>
<feature type="transmembrane region" description="Helical" evidence="1">
    <location>
        <begin position="32"/>
        <end position="55"/>
    </location>
</feature>
<keyword evidence="3" id="KW-1185">Reference proteome</keyword>
<accession>M1P091</accession>
<dbReference type="HOGENOM" id="CLU_1145683_0_0_11"/>
<gene>
    <name evidence="2" type="ORF">A605_10975</name>
</gene>
<keyword evidence="1" id="KW-0472">Membrane</keyword>
<feature type="transmembrane region" description="Helical" evidence="1">
    <location>
        <begin position="105"/>
        <end position="125"/>
    </location>
</feature>
<organism evidence="2 3">
    <name type="scientific">Corynebacterium halotolerans YIM 70093 = DSM 44683</name>
    <dbReference type="NCBI Taxonomy" id="1121362"/>
    <lineage>
        <taxon>Bacteria</taxon>
        <taxon>Bacillati</taxon>
        <taxon>Actinomycetota</taxon>
        <taxon>Actinomycetes</taxon>
        <taxon>Mycobacteriales</taxon>
        <taxon>Corynebacteriaceae</taxon>
        <taxon>Corynebacterium</taxon>
    </lineage>
</organism>
<evidence type="ECO:0000313" key="3">
    <source>
        <dbReference type="Proteomes" id="UP000011723"/>
    </source>
</evidence>
<dbReference type="OrthoDB" id="4411422at2"/>
<dbReference type="EMBL" id="CP003697">
    <property type="protein sequence ID" value="AGF73195.1"/>
    <property type="molecule type" value="Genomic_DNA"/>
</dbReference>
<evidence type="ECO:0000313" key="2">
    <source>
        <dbReference type="EMBL" id="AGF73195.1"/>
    </source>
</evidence>
<reference evidence="2 3" key="1">
    <citation type="journal article" date="2012" name="Stand. Genomic Sci.">
        <title>Genome sequence of the halotolerant bacterium Corynebacterium halotolerans type strain YIM 70093(T) (= DSM 44683(T)).</title>
        <authorList>
            <person name="Ruckert C."/>
            <person name="Albersmeier A."/>
            <person name="Al-Dilaimi A."/>
            <person name="Niehaus K."/>
            <person name="Szczepanowski R."/>
            <person name="Kalinowski J."/>
        </authorList>
    </citation>
    <scope>NUCLEOTIDE SEQUENCE [LARGE SCALE GENOMIC DNA]</scope>
    <source>
        <strain evidence="2">YIM 70093</strain>
    </source>
</reference>
<sequence>MGNELERYRAQLNLTWPQALVPGVGLGLLTTFAHLGLLVPTIAVAALTLVVLLVWRPEELSVFNSGYEAVDSRPGDYPTWYYWAPVIPPAVTFLAGFALEPLPVAPVLAGTTYGAAAMLSMTWMCRRIGGQMARVGARRARKILAEPGLDGLTRERLDAAEHHRTLLTALLGVGAVDGLRVRLWKLNEIIGTDQSDLLTGARELRRHGLVGISTIDAGDDVSRQLLELTPTGVRVLGQLGRR</sequence>
<evidence type="ECO:0000256" key="1">
    <source>
        <dbReference type="SAM" id="Phobius"/>
    </source>
</evidence>
<feature type="transmembrane region" description="Helical" evidence="1">
    <location>
        <begin position="80"/>
        <end position="99"/>
    </location>
</feature>
<name>M1P091_9CORY</name>
<dbReference type="PATRIC" id="fig|1121362.3.peg.2226"/>